<accession>A0A2W6PNI0</accession>
<dbReference type="RefSeq" id="WP_111229683.1">
    <property type="nucleotide sequence ID" value="NZ_NBIU01000010.1"/>
</dbReference>
<organism evidence="1 2">
    <name type="scientific">Helicobacter valdiviensis</name>
    <dbReference type="NCBI Taxonomy" id="1458358"/>
    <lineage>
        <taxon>Bacteria</taxon>
        <taxon>Pseudomonadati</taxon>
        <taxon>Campylobacterota</taxon>
        <taxon>Epsilonproteobacteria</taxon>
        <taxon>Campylobacterales</taxon>
        <taxon>Helicobacteraceae</taxon>
        <taxon>Helicobacter</taxon>
    </lineage>
</organism>
<protein>
    <submittedName>
        <fullName evidence="1">Uncharacterized protein</fullName>
    </submittedName>
</protein>
<dbReference type="EMBL" id="NBIU01000010">
    <property type="protein sequence ID" value="PZT48253.1"/>
    <property type="molecule type" value="Genomic_DNA"/>
</dbReference>
<name>A0A2W6PNI0_9HELI</name>
<evidence type="ECO:0000313" key="1">
    <source>
        <dbReference type="EMBL" id="PZT48253.1"/>
    </source>
</evidence>
<sequence>MRLVVFYVLAVGLLEAKIVDNFLYFKEFSQANLKLEAILGESVKINGSWLKKEEEILDYKIVLIVYPCVQLQKESKSKTLCFEDSFKGK</sequence>
<evidence type="ECO:0000313" key="2">
    <source>
        <dbReference type="Proteomes" id="UP000249746"/>
    </source>
</evidence>
<proteinExistence type="predicted"/>
<reference evidence="1 2" key="1">
    <citation type="submission" date="2017-03" db="EMBL/GenBank/DDBJ databases">
        <title>Genomic and clinical evidence uncovers the enterohepatic species Helicobacter valdiviensis as a potential human intestinal pathogen.</title>
        <authorList>
            <person name="Fresia P."/>
            <person name="Jara R."/>
            <person name="Sierra R."/>
            <person name="Ferres I."/>
            <person name="Greif G."/>
            <person name="Iraola G."/>
            <person name="Collado L."/>
        </authorList>
    </citation>
    <scope>NUCLEOTIDE SEQUENCE [LARGE SCALE GENOMIC DNA]</scope>
    <source>
        <strain evidence="1 2">WBE14</strain>
    </source>
</reference>
<gene>
    <name evidence="1" type="ORF">B6S12_04815</name>
</gene>
<comment type="caution">
    <text evidence="1">The sequence shown here is derived from an EMBL/GenBank/DDBJ whole genome shotgun (WGS) entry which is preliminary data.</text>
</comment>
<dbReference type="OrthoDB" id="5327097at2"/>
<dbReference type="Proteomes" id="UP000249746">
    <property type="component" value="Unassembled WGS sequence"/>
</dbReference>
<keyword evidence="2" id="KW-1185">Reference proteome</keyword>
<dbReference type="AlphaFoldDB" id="A0A2W6PNI0"/>